<reference evidence="2" key="1">
    <citation type="journal article" date="2015" name="Nature">
        <title>Complex archaea that bridge the gap between prokaryotes and eukaryotes.</title>
        <authorList>
            <person name="Spang A."/>
            <person name="Saw J.H."/>
            <person name="Jorgensen S.L."/>
            <person name="Zaremba-Niedzwiedzka K."/>
            <person name="Martijn J."/>
            <person name="Lind A.E."/>
            <person name="van Eijk R."/>
            <person name="Schleper C."/>
            <person name="Guy L."/>
            <person name="Ettema T.J."/>
        </authorList>
    </citation>
    <scope>NUCLEOTIDE SEQUENCE</scope>
</reference>
<protein>
    <submittedName>
        <fullName evidence="2">Uncharacterized protein</fullName>
    </submittedName>
</protein>
<feature type="compositionally biased region" description="Basic residues" evidence="1">
    <location>
        <begin position="26"/>
        <end position="41"/>
    </location>
</feature>
<evidence type="ECO:0000256" key="1">
    <source>
        <dbReference type="SAM" id="MobiDB-lite"/>
    </source>
</evidence>
<evidence type="ECO:0000313" key="2">
    <source>
        <dbReference type="EMBL" id="KKN30169.1"/>
    </source>
</evidence>
<dbReference type="AlphaFoldDB" id="A0A0F9PIY7"/>
<comment type="caution">
    <text evidence="2">The sequence shown here is derived from an EMBL/GenBank/DDBJ whole genome shotgun (WGS) entry which is preliminary data.</text>
</comment>
<accession>A0A0F9PIY7</accession>
<gene>
    <name evidence="2" type="ORF">LCGC14_0836830</name>
</gene>
<feature type="region of interest" description="Disordered" evidence="1">
    <location>
        <begin position="1"/>
        <end position="43"/>
    </location>
</feature>
<sequence length="121" mass="14136">MNPDFEDNRTTPKHIRIEREGEPKGLRRGPTKKKNRRKGPKARMDEIIAAKNEVKRVYGWIQDDKERTWATSLWGNGMRGSYVKWHAAYVQKLRKLLKKALKDNIITEEGAKYVQKGICTL</sequence>
<name>A0A0F9PIY7_9ZZZZ</name>
<proteinExistence type="predicted"/>
<feature type="compositionally biased region" description="Basic and acidic residues" evidence="1">
    <location>
        <begin position="1"/>
        <end position="25"/>
    </location>
</feature>
<dbReference type="EMBL" id="LAZR01002429">
    <property type="protein sequence ID" value="KKN30169.1"/>
    <property type="molecule type" value="Genomic_DNA"/>
</dbReference>
<organism evidence="2">
    <name type="scientific">marine sediment metagenome</name>
    <dbReference type="NCBI Taxonomy" id="412755"/>
    <lineage>
        <taxon>unclassified sequences</taxon>
        <taxon>metagenomes</taxon>
        <taxon>ecological metagenomes</taxon>
    </lineage>
</organism>